<name>A0A382HIW6_9ZZZZ</name>
<feature type="non-terminal residue" evidence="1">
    <location>
        <position position="69"/>
    </location>
</feature>
<dbReference type="EMBL" id="UINC01061153">
    <property type="protein sequence ID" value="SVB86421.1"/>
    <property type="molecule type" value="Genomic_DNA"/>
</dbReference>
<sequence length="69" mass="8188">MPLLNDLVPNESLLCKLWRIDELEEIMDPNNELNSKDYQIFLKRKANHLRNQFLASRKLIGLINPDLRI</sequence>
<protein>
    <submittedName>
        <fullName evidence="1">Uncharacterized protein</fullName>
    </submittedName>
</protein>
<proteinExistence type="predicted"/>
<gene>
    <name evidence="1" type="ORF">METZ01_LOCUS239275</name>
</gene>
<dbReference type="AlphaFoldDB" id="A0A382HIW6"/>
<reference evidence="1" key="1">
    <citation type="submission" date="2018-05" db="EMBL/GenBank/DDBJ databases">
        <authorList>
            <person name="Lanie J.A."/>
            <person name="Ng W.-L."/>
            <person name="Kazmierczak K.M."/>
            <person name="Andrzejewski T.M."/>
            <person name="Davidsen T.M."/>
            <person name="Wayne K.J."/>
            <person name="Tettelin H."/>
            <person name="Glass J.I."/>
            <person name="Rusch D."/>
            <person name="Podicherti R."/>
            <person name="Tsui H.-C.T."/>
            <person name="Winkler M.E."/>
        </authorList>
    </citation>
    <scope>NUCLEOTIDE SEQUENCE</scope>
</reference>
<evidence type="ECO:0000313" key="1">
    <source>
        <dbReference type="EMBL" id="SVB86421.1"/>
    </source>
</evidence>
<organism evidence="1">
    <name type="scientific">marine metagenome</name>
    <dbReference type="NCBI Taxonomy" id="408172"/>
    <lineage>
        <taxon>unclassified sequences</taxon>
        <taxon>metagenomes</taxon>
        <taxon>ecological metagenomes</taxon>
    </lineage>
</organism>
<accession>A0A382HIW6</accession>